<protein>
    <submittedName>
        <fullName evidence="1">Uncharacterized protein</fullName>
    </submittedName>
</protein>
<dbReference type="EnsemblMetazoa" id="Aqu2.1.14656_001">
    <property type="protein sequence ID" value="Aqu2.1.14656_001"/>
    <property type="gene ID" value="Aqu2.1.14656"/>
</dbReference>
<sequence length="11" mass="1367">YITNLMSYKFS</sequence>
<evidence type="ECO:0000313" key="1">
    <source>
        <dbReference type="EnsemblMetazoa" id="Aqu2.1.14656_001"/>
    </source>
</evidence>
<proteinExistence type="predicted"/>
<dbReference type="InParanoid" id="A0A1X7TIK8"/>
<reference evidence="1" key="1">
    <citation type="submission" date="2017-05" db="UniProtKB">
        <authorList>
            <consortium name="EnsemblMetazoa"/>
        </authorList>
    </citation>
    <scope>IDENTIFICATION</scope>
</reference>
<name>A0A1X7TIK8_AMPQE</name>
<accession>A0A1X7TIK8</accession>
<organism evidence="1">
    <name type="scientific">Amphimedon queenslandica</name>
    <name type="common">Sponge</name>
    <dbReference type="NCBI Taxonomy" id="400682"/>
    <lineage>
        <taxon>Eukaryota</taxon>
        <taxon>Metazoa</taxon>
        <taxon>Porifera</taxon>
        <taxon>Demospongiae</taxon>
        <taxon>Heteroscleromorpha</taxon>
        <taxon>Haplosclerida</taxon>
        <taxon>Niphatidae</taxon>
        <taxon>Amphimedon</taxon>
    </lineage>
</organism>